<evidence type="ECO:0000259" key="2">
    <source>
        <dbReference type="Pfam" id="PF20732"/>
    </source>
</evidence>
<dbReference type="PANTHER" id="PTHR42915">
    <property type="entry name" value="HYPOTHETICAL 460 KDA PROTEIN IN FEUA-SIGW INTERGENIC REGION [PRECURSOR]"/>
    <property type="match status" value="1"/>
</dbReference>
<organism evidence="3">
    <name type="scientific">uncultured spirochete</name>
    <dbReference type="NCBI Taxonomy" id="156406"/>
    <lineage>
        <taxon>Bacteria</taxon>
        <taxon>Pseudomonadati</taxon>
        <taxon>Spirochaetota</taxon>
        <taxon>Spirochaetia</taxon>
        <taxon>Spirochaetales</taxon>
        <taxon>environmental samples</taxon>
    </lineage>
</organism>
<dbReference type="PIRSF" id="PIRSF016719">
    <property type="entry name" value="UCP016719"/>
    <property type="match status" value="1"/>
</dbReference>
<dbReference type="EMBL" id="FWDO01000004">
    <property type="protein sequence ID" value="SLM17794.1"/>
    <property type="molecule type" value="Genomic_DNA"/>
</dbReference>
<dbReference type="AlphaFoldDB" id="A0A3P3XNI9"/>
<sequence length="413" mass="46244">MYAGYCYSCLPYAQMIAYIMSQQNQQQNSVVIGLEHFLDDPKRQNKRYGLATNPAAITSRGIPSWKAFIEHSLGPACFFGPEHGFRGAAQDAVQLDDENFKGIPAYSLYGKRLKPERWMLEPLDAVVFDMQDVGCRYYTFLYTLAYIMEVCEKVGTPVIVLDRPNPIDGVKVEGSPISSHIESFVGGYGLPPRYGMTIGEFALYLKGEYYPGVPLEVVRLSGWDSRQAWAETGLPWPLPSPNLPTLSCAELYPGTCLAEGTWLSEGRGTSRPFEIIGAPFIDGEDLREQLSALNLSGVVFMSLFFTPNASKHQGELCEGVLLSVIDRHAVRSLDTGIAVIHTIHRMYPHEFRWREDWDDPALTFFDKLAGGTELRYMIGKGASLDECLAFEHQGEDKFLALRGKYLLYGEGKR</sequence>
<dbReference type="InterPro" id="IPR048502">
    <property type="entry name" value="NamZ_N"/>
</dbReference>
<gene>
    <name evidence="3" type="ORF">SPIRO4BDMA_40363</name>
</gene>
<accession>A0A3P3XNI9</accession>
<reference evidence="3" key="1">
    <citation type="submission" date="2017-02" db="EMBL/GenBank/DDBJ databases">
        <authorList>
            <person name="Regsiter A."/>
            <person name="William W."/>
        </authorList>
    </citation>
    <scope>NUCLEOTIDE SEQUENCE</scope>
    <source>
        <strain evidence="3">BdmA 4</strain>
    </source>
</reference>
<proteinExistence type="predicted"/>
<dbReference type="Pfam" id="PF20732">
    <property type="entry name" value="NamZ_C"/>
    <property type="match status" value="1"/>
</dbReference>
<protein>
    <recommendedName>
        <fullName evidence="4">DUF1343 domain-containing protein</fullName>
    </recommendedName>
</protein>
<dbReference type="Pfam" id="PF07075">
    <property type="entry name" value="NamZ_N"/>
    <property type="match status" value="1"/>
</dbReference>
<dbReference type="InterPro" id="IPR048503">
    <property type="entry name" value="NamZ_C"/>
</dbReference>
<dbReference type="PANTHER" id="PTHR42915:SF1">
    <property type="entry name" value="PEPTIDOGLYCAN BETA-N-ACETYLMURAMIDASE NAMZ"/>
    <property type="match status" value="1"/>
</dbReference>
<dbReference type="GO" id="GO:0033922">
    <property type="term" value="F:peptidoglycan beta-N-acetylmuramidase activity"/>
    <property type="evidence" value="ECO:0007669"/>
    <property type="project" value="InterPro"/>
</dbReference>
<evidence type="ECO:0008006" key="4">
    <source>
        <dbReference type="Google" id="ProtNLM"/>
    </source>
</evidence>
<name>A0A3P3XNI9_9SPIR</name>
<dbReference type="InterPro" id="IPR008302">
    <property type="entry name" value="NamZ"/>
</dbReference>
<evidence type="ECO:0000259" key="1">
    <source>
        <dbReference type="Pfam" id="PF07075"/>
    </source>
</evidence>
<feature type="domain" description="Peptidoglycan beta-N-acetylmuramidase NamZ C-terminal" evidence="2">
    <location>
        <begin position="251"/>
        <end position="408"/>
    </location>
</feature>
<evidence type="ECO:0000313" key="3">
    <source>
        <dbReference type="EMBL" id="SLM17794.1"/>
    </source>
</evidence>
<dbReference type="Gene3D" id="3.40.50.12170">
    <property type="entry name" value="Uncharacterised protein PF07075, DUF1343"/>
    <property type="match status" value="1"/>
</dbReference>
<feature type="domain" description="Peptidoglycan beta-N-acetylmuramidase NamZ N-terminal" evidence="1">
    <location>
        <begin position="49"/>
        <end position="246"/>
    </location>
</feature>
<dbReference type="Gene3D" id="3.90.1150.140">
    <property type="match status" value="1"/>
</dbReference>